<gene>
    <name evidence="1" type="ORF">GGR15_002113</name>
</gene>
<evidence type="ECO:0000313" key="2">
    <source>
        <dbReference type="Proteomes" id="UP000576368"/>
    </source>
</evidence>
<dbReference type="RefSeq" id="WP_034522606.1">
    <property type="nucleotide sequence ID" value="NZ_BMPA01000007.1"/>
</dbReference>
<evidence type="ECO:0000313" key="1">
    <source>
        <dbReference type="EMBL" id="NJC18486.1"/>
    </source>
</evidence>
<comment type="caution">
    <text evidence="1">The sequence shown here is derived from an EMBL/GenBank/DDBJ whole genome shotgun (WGS) entry which is preliminary data.</text>
</comment>
<dbReference type="Gene3D" id="3.40.430.10">
    <property type="entry name" value="Dihydrofolate Reductase, subunit A"/>
    <property type="match status" value="1"/>
</dbReference>
<protein>
    <recommendedName>
        <fullName evidence="3">Deaminase</fullName>
    </recommendedName>
</protein>
<accession>A0A7X5YCR6</accession>
<dbReference type="SUPFAM" id="SSF53597">
    <property type="entry name" value="Dihydrofolate reductase-like"/>
    <property type="match status" value="1"/>
</dbReference>
<dbReference type="Proteomes" id="UP000576368">
    <property type="component" value="Unassembled WGS sequence"/>
</dbReference>
<dbReference type="InterPro" id="IPR024072">
    <property type="entry name" value="DHFR-like_dom_sf"/>
</dbReference>
<sequence>MARIQIITAVTLDGYLPDPNEELLQWVKTDSQGFPFWHERSTFTLFPGYPMLDLICEKDEKPDSFTFTSEISDPKSLDLLHGLSIYHLIDEIIIYILPLTTGNGTDCLHRLPVNRWKLYRTVAFKNGIVRLIYRKSSR</sequence>
<dbReference type="AlphaFoldDB" id="A0A7X5YCR6"/>
<organism evidence="1 2">
    <name type="scientific">Butyricimonas paravirosa</name>
    <dbReference type="NCBI Taxonomy" id="1472417"/>
    <lineage>
        <taxon>Bacteria</taxon>
        <taxon>Pseudomonadati</taxon>
        <taxon>Bacteroidota</taxon>
        <taxon>Bacteroidia</taxon>
        <taxon>Bacteroidales</taxon>
        <taxon>Odoribacteraceae</taxon>
        <taxon>Butyricimonas</taxon>
    </lineage>
</organism>
<proteinExistence type="predicted"/>
<evidence type="ECO:0008006" key="3">
    <source>
        <dbReference type="Google" id="ProtNLM"/>
    </source>
</evidence>
<reference evidence="1 2" key="1">
    <citation type="submission" date="2020-03" db="EMBL/GenBank/DDBJ databases">
        <title>Genomic Encyclopedia of Type Strains, Phase IV (KMG-IV): sequencing the most valuable type-strain genomes for metagenomic binning, comparative biology and taxonomic classification.</title>
        <authorList>
            <person name="Goeker M."/>
        </authorList>
    </citation>
    <scope>NUCLEOTIDE SEQUENCE [LARGE SCALE GENOMIC DNA]</scope>
    <source>
        <strain evidence="1 2">DSM 105722</strain>
    </source>
</reference>
<dbReference type="EMBL" id="JAATLI010000007">
    <property type="protein sequence ID" value="NJC18486.1"/>
    <property type="molecule type" value="Genomic_DNA"/>
</dbReference>
<dbReference type="GeneID" id="86890058"/>
<name>A0A7X5YCR6_9BACT</name>